<organism evidence="1 2">
    <name type="scientific">Halobacillus litoralis</name>
    <dbReference type="NCBI Taxonomy" id="45668"/>
    <lineage>
        <taxon>Bacteria</taxon>
        <taxon>Bacillati</taxon>
        <taxon>Bacillota</taxon>
        <taxon>Bacilli</taxon>
        <taxon>Bacillales</taxon>
        <taxon>Bacillaceae</taxon>
        <taxon>Halobacillus</taxon>
    </lineage>
</organism>
<dbReference type="AlphaFoldDB" id="A0A410MFZ1"/>
<evidence type="ECO:0000313" key="2">
    <source>
        <dbReference type="Proteomes" id="UP000287756"/>
    </source>
</evidence>
<reference evidence="1 2" key="1">
    <citation type="submission" date="2018-01" db="EMBL/GenBank/DDBJ databases">
        <title>The whole genome sequencing and assembly of Halobacillus litoralis ERB031 strain.</title>
        <authorList>
            <person name="Lee S.-J."/>
            <person name="Park M.-K."/>
            <person name="Kim J.-Y."/>
            <person name="Lee Y.-J."/>
            <person name="Yi H."/>
            <person name="Bahn Y.-S."/>
            <person name="Kim J.F."/>
            <person name="Lee D.-W."/>
        </authorList>
    </citation>
    <scope>NUCLEOTIDE SEQUENCE [LARGE SCALE GENOMIC DNA]</scope>
    <source>
        <strain evidence="1 2">ERB 031</strain>
    </source>
</reference>
<dbReference type="KEGG" id="hli:HLI_16075"/>
<protein>
    <submittedName>
        <fullName evidence="1">Uncharacterized protein</fullName>
    </submittedName>
</protein>
<dbReference type="Proteomes" id="UP000287756">
    <property type="component" value="Chromosome"/>
</dbReference>
<sequence>MMEATEELQLFELCIKSASFNVQGKRVIFFVFKSKKITLFRWPRCFHEERSVVTPAGTARAEDPLGQVIFLTKLAEAVPAASTYRQAIREKQQPTLTAPLD</sequence>
<proteinExistence type="predicted"/>
<dbReference type="EMBL" id="CP026118">
    <property type="protein sequence ID" value="QAS53610.1"/>
    <property type="molecule type" value="Genomic_DNA"/>
</dbReference>
<evidence type="ECO:0000313" key="1">
    <source>
        <dbReference type="EMBL" id="QAS53610.1"/>
    </source>
</evidence>
<accession>A0A410MFZ1</accession>
<gene>
    <name evidence="1" type="ORF">HLI_16075</name>
</gene>
<name>A0A410MFZ1_9BACI</name>